<accession>A0A1M6IR58</accession>
<evidence type="ECO:0000256" key="1">
    <source>
        <dbReference type="SAM" id="Phobius"/>
    </source>
</evidence>
<protein>
    <recommendedName>
        <fullName evidence="4">YcxB-like protein</fullName>
    </recommendedName>
</protein>
<sequence>MVTKTVVSNFKHIMSGKMYFFFKKSVWRYLLATLMIAVVVPIKQYNFITSFLIYFFGLLLIVFPIMIMAASVQGKKMGFDAEVTYSEEKITIRHRNKDLVETKDWNWIKKISATKDRFVLVVNQRQQFVISLAKDELTQDEIAFFERKK</sequence>
<proteinExistence type="predicted"/>
<evidence type="ECO:0008006" key="4">
    <source>
        <dbReference type="Google" id="ProtNLM"/>
    </source>
</evidence>
<keyword evidence="1" id="KW-1133">Transmembrane helix</keyword>
<keyword evidence="1" id="KW-0472">Membrane</keyword>
<dbReference type="RefSeq" id="WP_139251876.1">
    <property type="nucleotide sequence ID" value="NZ_FQZX01000001.1"/>
</dbReference>
<dbReference type="EMBL" id="FQZX01000001">
    <property type="protein sequence ID" value="SHJ36934.1"/>
    <property type="molecule type" value="Genomic_DNA"/>
</dbReference>
<dbReference type="OrthoDB" id="678027at2"/>
<dbReference type="Proteomes" id="UP000184314">
    <property type="component" value="Unassembled WGS sequence"/>
</dbReference>
<dbReference type="AlphaFoldDB" id="A0A1M6IR58"/>
<gene>
    <name evidence="2" type="ORF">SAMN04488007_0114</name>
</gene>
<organism evidence="2 3">
    <name type="scientific">Maribacter aquivivus</name>
    <dbReference type="NCBI Taxonomy" id="228958"/>
    <lineage>
        <taxon>Bacteria</taxon>
        <taxon>Pseudomonadati</taxon>
        <taxon>Bacteroidota</taxon>
        <taxon>Flavobacteriia</taxon>
        <taxon>Flavobacteriales</taxon>
        <taxon>Flavobacteriaceae</taxon>
        <taxon>Maribacter</taxon>
    </lineage>
</organism>
<evidence type="ECO:0000313" key="3">
    <source>
        <dbReference type="Proteomes" id="UP000184314"/>
    </source>
</evidence>
<reference evidence="3" key="1">
    <citation type="submission" date="2016-11" db="EMBL/GenBank/DDBJ databases">
        <authorList>
            <person name="Varghese N."/>
            <person name="Submissions S."/>
        </authorList>
    </citation>
    <scope>NUCLEOTIDE SEQUENCE [LARGE SCALE GENOMIC DNA]</scope>
    <source>
        <strain evidence="3">DSM 16478</strain>
    </source>
</reference>
<keyword evidence="3" id="KW-1185">Reference proteome</keyword>
<keyword evidence="1" id="KW-0812">Transmembrane</keyword>
<feature type="transmembrane region" description="Helical" evidence="1">
    <location>
        <begin position="26"/>
        <end position="45"/>
    </location>
</feature>
<name>A0A1M6IR58_9FLAO</name>
<feature type="transmembrane region" description="Helical" evidence="1">
    <location>
        <begin position="51"/>
        <end position="72"/>
    </location>
</feature>
<evidence type="ECO:0000313" key="2">
    <source>
        <dbReference type="EMBL" id="SHJ36934.1"/>
    </source>
</evidence>